<dbReference type="PANTHER" id="PTHR30093">
    <property type="entry name" value="GENERAL SECRETION PATHWAY PROTEIN G"/>
    <property type="match status" value="1"/>
</dbReference>
<dbReference type="PANTHER" id="PTHR30093:SF47">
    <property type="entry name" value="TYPE IV PILUS NON-CORE MINOR PILIN PILE"/>
    <property type="match status" value="1"/>
</dbReference>
<proteinExistence type="predicted"/>
<keyword evidence="1" id="KW-1133">Transmembrane helix</keyword>
<dbReference type="EMBL" id="CP029556">
    <property type="protein sequence ID" value="AXA85529.1"/>
    <property type="molecule type" value="Genomic_DNA"/>
</dbReference>
<organism evidence="2 3">
    <name type="scientific">Solilutibacter oculi</name>
    <dbReference type="NCBI Taxonomy" id="2698682"/>
    <lineage>
        <taxon>Bacteria</taxon>
        <taxon>Pseudomonadati</taxon>
        <taxon>Pseudomonadota</taxon>
        <taxon>Gammaproteobacteria</taxon>
        <taxon>Lysobacterales</taxon>
        <taxon>Lysobacteraceae</taxon>
        <taxon>Solilutibacter</taxon>
    </lineage>
</organism>
<dbReference type="Pfam" id="PF07963">
    <property type="entry name" value="N_methyl"/>
    <property type="match status" value="1"/>
</dbReference>
<feature type="transmembrane region" description="Helical" evidence="1">
    <location>
        <begin position="12"/>
        <end position="34"/>
    </location>
</feature>
<name>A0A344J919_9GAMM</name>
<dbReference type="PROSITE" id="PS00409">
    <property type="entry name" value="PROKAR_NTER_METHYL"/>
    <property type="match status" value="1"/>
</dbReference>
<protein>
    <submittedName>
        <fullName evidence="2">Pilus assembly protein PilE</fullName>
    </submittedName>
</protein>
<accession>A0A344J919</accession>
<dbReference type="SUPFAM" id="SSF54523">
    <property type="entry name" value="Pili subunits"/>
    <property type="match status" value="1"/>
</dbReference>
<sequence length="137" mass="14438">MKSNKRTHAGFTLIELMIVVAILGILASIAYPSYTQWIIKSRRAAGASCMLEMAQFMERYQTTNMTYVGAALPATACVEETSKYYGIALNGAATGSTYALQAVPTAAQSDGKCGTLGIDQKGTKTKSGSASSVADCF</sequence>
<dbReference type="InterPro" id="IPR031982">
    <property type="entry name" value="PilE-like"/>
</dbReference>
<evidence type="ECO:0000256" key="1">
    <source>
        <dbReference type="SAM" id="Phobius"/>
    </source>
</evidence>
<gene>
    <name evidence="2" type="ORF">DCD74_07325</name>
</gene>
<dbReference type="OrthoDB" id="5296638at2"/>
<dbReference type="InterPro" id="IPR045584">
    <property type="entry name" value="Pilin-like"/>
</dbReference>
<dbReference type="InterPro" id="IPR012902">
    <property type="entry name" value="N_methyl_site"/>
</dbReference>
<dbReference type="Gene3D" id="3.30.700.10">
    <property type="entry name" value="Glycoprotein, Type 4 Pilin"/>
    <property type="match status" value="1"/>
</dbReference>
<evidence type="ECO:0000313" key="3">
    <source>
        <dbReference type="Proteomes" id="UP000251842"/>
    </source>
</evidence>
<keyword evidence="1" id="KW-0472">Membrane</keyword>
<dbReference type="AlphaFoldDB" id="A0A344J919"/>
<keyword evidence="1" id="KW-0812">Transmembrane</keyword>
<dbReference type="Pfam" id="PF16732">
    <property type="entry name" value="ComP_DUS"/>
    <property type="match status" value="1"/>
</dbReference>
<dbReference type="NCBIfam" id="TIGR02532">
    <property type="entry name" value="IV_pilin_GFxxxE"/>
    <property type="match status" value="1"/>
</dbReference>
<dbReference type="Proteomes" id="UP000251842">
    <property type="component" value="Chromosome"/>
</dbReference>
<dbReference type="KEGG" id="lue:DCD74_07325"/>
<reference evidence="3" key="1">
    <citation type="submission" date="2018-05" db="EMBL/GenBank/DDBJ databases">
        <title>Luteimonas pekinense sp. nov., isolated from human Meibomian gland secretions, Beijing, China.</title>
        <authorList>
            <person name="Wen T."/>
            <person name="Bai H."/>
            <person name="Lv H."/>
        </authorList>
    </citation>
    <scope>NUCLEOTIDE SEQUENCE [LARGE SCALE GENOMIC DNA]</scope>
    <source>
        <strain evidence="3">83-4</strain>
    </source>
</reference>
<keyword evidence="3" id="KW-1185">Reference proteome</keyword>
<evidence type="ECO:0000313" key="2">
    <source>
        <dbReference type="EMBL" id="AXA85529.1"/>
    </source>
</evidence>
<dbReference type="GO" id="GO:0043683">
    <property type="term" value="P:type IV pilus assembly"/>
    <property type="evidence" value="ECO:0007669"/>
    <property type="project" value="InterPro"/>
</dbReference>